<keyword evidence="3 6" id="KW-0347">Helicase</keyword>
<dbReference type="Gene3D" id="3.40.50.300">
    <property type="entry name" value="P-loop containing nucleotide triphosphate hydrolases"/>
    <property type="match status" value="1"/>
</dbReference>
<dbReference type="EMBL" id="LJCR01002486">
    <property type="protein sequence ID" value="KPV48658.1"/>
    <property type="molecule type" value="Genomic_DNA"/>
</dbReference>
<keyword evidence="2" id="KW-0378">Hydrolase</keyword>
<organism evidence="6 7">
    <name type="scientific">Kouleothrix aurantiaca</name>
    <dbReference type="NCBI Taxonomy" id="186479"/>
    <lineage>
        <taxon>Bacteria</taxon>
        <taxon>Bacillati</taxon>
        <taxon>Chloroflexota</taxon>
        <taxon>Chloroflexia</taxon>
        <taxon>Chloroflexales</taxon>
        <taxon>Roseiflexineae</taxon>
        <taxon>Roseiflexaceae</taxon>
        <taxon>Kouleothrix</taxon>
    </lineage>
</organism>
<gene>
    <name evidence="6" type="ORF">SE17_36875</name>
</gene>
<evidence type="ECO:0000256" key="2">
    <source>
        <dbReference type="ARBA" id="ARBA00022801"/>
    </source>
</evidence>
<dbReference type="GO" id="GO:0033202">
    <property type="term" value="C:DNA helicase complex"/>
    <property type="evidence" value="ECO:0007669"/>
    <property type="project" value="TreeGrafter"/>
</dbReference>
<name>A0A0P9CZU6_9CHLR</name>
<dbReference type="InterPro" id="IPR014017">
    <property type="entry name" value="DNA_helicase_UvrD-like_C"/>
</dbReference>
<reference evidence="6 7" key="1">
    <citation type="submission" date="2015-09" db="EMBL/GenBank/DDBJ databases">
        <title>Draft genome sequence of Kouleothrix aurantiaca JCM 19913.</title>
        <authorList>
            <person name="Hemp J."/>
        </authorList>
    </citation>
    <scope>NUCLEOTIDE SEQUENCE [LARGE SCALE GENOMIC DNA]</scope>
    <source>
        <strain evidence="6 7">COM-B</strain>
    </source>
</reference>
<evidence type="ECO:0000313" key="7">
    <source>
        <dbReference type="Proteomes" id="UP000050509"/>
    </source>
</evidence>
<protein>
    <submittedName>
        <fullName evidence="6">DNA helicase UvrD</fullName>
    </submittedName>
</protein>
<dbReference type="InterPro" id="IPR027417">
    <property type="entry name" value="P-loop_NTPase"/>
</dbReference>
<keyword evidence="7" id="KW-1185">Reference proteome</keyword>
<dbReference type="GO" id="GO:0005524">
    <property type="term" value="F:ATP binding"/>
    <property type="evidence" value="ECO:0007669"/>
    <property type="project" value="UniProtKB-KW"/>
</dbReference>
<dbReference type="GO" id="GO:0016787">
    <property type="term" value="F:hydrolase activity"/>
    <property type="evidence" value="ECO:0007669"/>
    <property type="project" value="UniProtKB-KW"/>
</dbReference>
<dbReference type="GO" id="GO:0003677">
    <property type="term" value="F:DNA binding"/>
    <property type="evidence" value="ECO:0007669"/>
    <property type="project" value="InterPro"/>
</dbReference>
<dbReference type="AlphaFoldDB" id="A0A0P9CZU6"/>
<dbReference type="Proteomes" id="UP000050509">
    <property type="component" value="Unassembled WGS sequence"/>
</dbReference>
<accession>A0A0P9CZU6</accession>
<dbReference type="Pfam" id="PF13361">
    <property type="entry name" value="UvrD_C"/>
    <property type="match status" value="1"/>
</dbReference>
<evidence type="ECO:0000256" key="3">
    <source>
        <dbReference type="ARBA" id="ARBA00022806"/>
    </source>
</evidence>
<dbReference type="InterPro" id="IPR000212">
    <property type="entry name" value="DNA_helicase_UvrD/REP"/>
</dbReference>
<dbReference type="SUPFAM" id="SSF52540">
    <property type="entry name" value="P-loop containing nucleoside triphosphate hydrolases"/>
    <property type="match status" value="1"/>
</dbReference>
<comment type="caution">
    <text evidence="6">The sequence shown here is derived from an EMBL/GenBank/DDBJ whole genome shotgun (WGS) entry which is preliminary data.</text>
</comment>
<dbReference type="GO" id="GO:0005829">
    <property type="term" value="C:cytosol"/>
    <property type="evidence" value="ECO:0007669"/>
    <property type="project" value="TreeGrafter"/>
</dbReference>
<evidence type="ECO:0000256" key="4">
    <source>
        <dbReference type="ARBA" id="ARBA00022840"/>
    </source>
</evidence>
<dbReference type="GO" id="GO:0043138">
    <property type="term" value="F:3'-5' DNA helicase activity"/>
    <property type="evidence" value="ECO:0007669"/>
    <property type="project" value="TreeGrafter"/>
</dbReference>
<dbReference type="Gene3D" id="1.10.486.10">
    <property type="entry name" value="PCRA, domain 4"/>
    <property type="match status" value="1"/>
</dbReference>
<feature type="non-terminal residue" evidence="6">
    <location>
        <position position="1"/>
    </location>
</feature>
<keyword evidence="1" id="KW-0547">Nucleotide-binding</keyword>
<dbReference type="GO" id="GO:0000725">
    <property type="term" value="P:recombinational repair"/>
    <property type="evidence" value="ECO:0007669"/>
    <property type="project" value="TreeGrafter"/>
</dbReference>
<keyword evidence="4" id="KW-0067">ATP-binding</keyword>
<sequence length="159" mass="17858">DSLLADVLERSGYMAALEKRFSAEELPDAREHLQELMVAAGEHTSLSEFLQEIALLTSADEKEDERDQVQLLTIHASKGLEWPLVFVAGLEEGTLPHERSFITPDGIEEERRLCYVALTRAGERLHLSWAIGRVRGAQAKPSRFLGEIEAYGKERTKRG</sequence>
<dbReference type="CDD" id="cd18807">
    <property type="entry name" value="SF1_C_UvrD"/>
    <property type="match status" value="1"/>
</dbReference>
<dbReference type="PANTHER" id="PTHR11070:SF2">
    <property type="entry name" value="ATP-DEPENDENT DNA HELICASE SRS2"/>
    <property type="match status" value="1"/>
</dbReference>
<proteinExistence type="predicted"/>
<evidence type="ECO:0000256" key="1">
    <source>
        <dbReference type="ARBA" id="ARBA00022741"/>
    </source>
</evidence>
<evidence type="ECO:0000259" key="5">
    <source>
        <dbReference type="Pfam" id="PF13361"/>
    </source>
</evidence>
<dbReference type="PANTHER" id="PTHR11070">
    <property type="entry name" value="UVRD / RECB / PCRA DNA HELICASE FAMILY MEMBER"/>
    <property type="match status" value="1"/>
</dbReference>
<evidence type="ECO:0000313" key="6">
    <source>
        <dbReference type="EMBL" id="KPV48658.1"/>
    </source>
</evidence>
<dbReference type="PATRIC" id="fig|186479.3.peg.5018"/>
<feature type="domain" description="UvrD-like helicase C-terminal" evidence="5">
    <location>
        <begin position="39"/>
        <end position="130"/>
    </location>
</feature>